<feature type="domain" description="VWFA" evidence="3">
    <location>
        <begin position="232"/>
        <end position="423"/>
    </location>
</feature>
<dbReference type="EMBL" id="AP021861">
    <property type="protein sequence ID" value="BBO36430.1"/>
    <property type="molecule type" value="Genomic_DNA"/>
</dbReference>
<dbReference type="InterPro" id="IPR036465">
    <property type="entry name" value="vWFA_dom_sf"/>
</dbReference>
<evidence type="ECO:0000256" key="2">
    <source>
        <dbReference type="SAM" id="Phobius"/>
    </source>
</evidence>
<keyword evidence="2" id="KW-1133">Transmembrane helix</keyword>
<feature type="region of interest" description="Disordered" evidence="1">
    <location>
        <begin position="174"/>
        <end position="215"/>
    </location>
</feature>
<dbReference type="SUPFAM" id="SSF53300">
    <property type="entry name" value="vWA-like"/>
    <property type="match status" value="1"/>
</dbReference>
<gene>
    <name evidence="4" type="ORF">PLANPX_6042</name>
</gene>
<sequence>MTASIAAVACSQGRLAADASSGTAEKPTASTRVTPKNATARAVARDHEVDYAAFPPWLVSLICHAGIVLILGLLIQAVPKDPGHLTLDFQADPGLTDVNAGGGGDPGLGEATAPLVDSADIDASIDPLAVDSAEIPLAESAADPIFNTKFDPLVTTPPESDAVAFDRDMLLTSAAATNRGPKEGDARNGGDGGSGTGSGGGHGKGVGMGTGDGTGPGHATTSMFDLVGEGGDFVYVFDRSLSMSSFYTLTEDDIAVVKITPLEAVKKELVNSLEDLNESCRFQIVFYNGYVSLLGNTRRMYDATYENKVLAKSFVYSMPAEGDTHHLPALEEAIMCEPEVIFHLTDGEEKDDPSPEQIAILVRECKQRKIKINVVHFGVEPRTTCSLIDLAQETGGKYRFITLAELAQKKLAAARGTPTLRAVQSLPALE</sequence>
<feature type="compositionally biased region" description="Gly residues" evidence="1">
    <location>
        <begin position="189"/>
        <end position="215"/>
    </location>
</feature>
<keyword evidence="5" id="KW-1185">Reference proteome</keyword>
<dbReference type="Proteomes" id="UP000326837">
    <property type="component" value="Chromosome"/>
</dbReference>
<organism evidence="4 5">
    <name type="scientific">Lacipirellula parvula</name>
    <dbReference type="NCBI Taxonomy" id="2650471"/>
    <lineage>
        <taxon>Bacteria</taxon>
        <taxon>Pseudomonadati</taxon>
        <taxon>Planctomycetota</taxon>
        <taxon>Planctomycetia</taxon>
        <taxon>Pirellulales</taxon>
        <taxon>Lacipirellulaceae</taxon>
        <taxon>Lacipirellula</taxon>
    </lineage>
</organism>
<protein>
    <recommendedName>
        <fullName evidence="3">VWFA domain-containing protein</fullName>
    </recommendedName>
</protein>
<reference evidence="5" key="1">
    <citation type="submission" date="2019-10" db="EMBL/GenBank/DDBJ databases">
        <title>Lacipirellula parvula gen. nov., sp. nov., representing a lineage of planctomycetes widespread in freshwater anoxic habitats, and description of the family Lacipirellulaceae.</title>
        <authorList>
            <person name="Dedysh S.N."/>
            <person name="Kulichevskaya I.S."/>
            <person name="Beletsky A.V."/>
            <person name="Rakitin A.L."/>
            <person name="Mardanov A.V."/>
            <person name="Ivanova A.A."/>
            <person name="Saltykova V.X."/>
            <person name="Rijpstra W.I.C."/>
            <person name="Sinninghe Damste J.S."/>
            <person name="Ravin N.V."/>
        </authorList>
    </citation>
    <scope>NUCLEOTIDE SEQUENCE [LARGE SCALE GENOMIC DNA]</scope>
    <source>
        <strain evidence="5">PX69</strain>
    </source>
</reference>
<dbReference type="PROSITE" id="PS50234">
    <property type="entry name" value="VWFA"/>
    <property type="match status" value="1"/>
</dbReference>
<feature type="transmembrane region" description="Helical" evidence="2">
    <location>
        <begin position="57"/>
        <end position="75"/>
    </location>
</feature>
<evidence type="ECO:0000256" key="1">
    <source>
        <dbReference type="SAM" id="MobiDB-lite"/>
    </source>
</evidence>
<dbReference type="KEGG" id="lpav:PLANPX_6042"/>
<keyword evidence="2" id="KW-0812">Transmembrane</keyword>
<evidence type="ECO:0000259" key="3">
    <source>
        <dbReference type="PROSITE" id="PS50234"/>
    </source>
</evidence>
<dbReference type="AlphaFoldDB" id="A0A5K7XHS3"/>
<proteinExistence type="predicted"/>
<evidence type="ECO:0000313" key="4">
    <source>
        <dbReference type="EMBL" id="BBO36430.1"/>
    </source>
</evidence>
<evidence type="ECO:0000313" key="5">
    <source>
        <dbReference type="Proteomes" id="UP000326837"/>
    </source>
</evidence>
<dbReference type="InterPro" id="IPR002035">
    <property type="entry name" value="VWF_A"/>
</dbReference>
<name>A0A5K7XHS3_9BACT</name>
<accession>A0A5K7XHS3</accession>
<feature type="compositionally biased region" description="Polar residues" evidence="1">
    <location>
        <begin position="20"/>
        <end position="37"/>
    </location>
</feature>
<keyword evidence="2" id="KW-0472">Membrane</keyword>
<dbReference type="Gene3D" id="3.40.50.410">
    <property type="entry name" value="von Willebrand factor, type A domain"/>
    <property type="match status" value="1"/>
</dbReference>
<feature type="region of interest" description="Disordered" evidence="1">
    <location>
        <begin position="19"/>
        <end position="39"/>
    </location>
</feature>